<sequence length="225" mass="24449">MDNLTVQIMPEKQVDIAFLHTGDVHVNTFDALAKKKNSSLTISHTVKEAFLTHAINLGIDDDLKSAMFNTIDALSQNARMVVCTCSSIGGIAEDFNGLNRSIVKRIDRAMADKAVQDGNRILVAAALKSTIRPTMDLIRNSAQKANKDVDITHSVVPDAWTHFEQGDMEKYHQSIARYLNILAIDADIIVLAQASMAGCSAYFTKSIPILSSPDMGVTEAIASLS</sequence>
<protein>
    <recommendedName>
        <fullName evidence="3">Glutamate racemase</fullName>
    </recommendedName>
</protein>
<accession>A0A2N8ZMH0</accession>
<dbReference type="EMBL" id="LT960612">
    <property type="protein sequence ID" value="SON53046.1"/>
    <property type="molecule type" value="Genomic_DNA"/>
</dbReference>
<dbReference type="RefSeq" id="WP_102525137.1">
    <property type="nucleotide sequence ID" value="NZ_LT960612.1"/>
</dbReference>
<organism evidence="1 2">
    <name type="scientific">Vibrio tapetis subsp. tapetis</name>
    <dbReference type="NCBI Taxonomy" id="1671868"/>
    <lineage>
        <taxon>Bacteria</taxon>
        <taxon>Pseudomonadati</taxon>
        <taxon>Pseudomonadota</taxon>
        <taxon>Gammaproteobacteria</taxon>
        <taxon>Vibrionales</taxon>
        <taxon>Vibrionaceae</taxon>
        <taxon>Vibrio</taxon>
    </lineage>
</organism>
<evidence type="ECO:0000313" key="2">
    <source>
        <dbReference type="Proteomes" id="UP000235828"/>
    </source>
</evidence>
<dbReference type="Proteomes" id="UP000235828">
    <property type="component" value="Chromosome B"/>
</dbReference>
<dbReference type="OrthoDB" id="978447at2"/>
<name>A0A2N8ZMH0_9VIBR</name>
<keyword evidence="2" id="KW-1185">Reference proteome</keyword>
<dbReference type="AlphaFoldDB" id="A0A2N8ZMH0"/>
<evidence type="ECO:0008006" key="3">
    <source>
        <dbReference type="Google" id="ProtNLM"/>
    </source>
</evidence>
<proteinExistence type="predicted"/>
<evidence type="ECO:0000313" key="1">
    <source>
        <dbReference type="EMBL" id="SON53046.1"/>
    </source>
</evidence>
<gene>
    <name evidence="1" type="ORF">VTAP4600_B1435</name>
</gene>
<reference evidence="1 2" key="1">
    <citation type="submission" date="2017-10" db="EMBL/GenBank/DDBJ databases">
        <authorList>
            <person name="Banno H."/>
            <person name="Chua N.-H."/>
        </authorList>
    </citation>
    <scope>NUCLEOTIDE SEQUENCE [LARGE SCALE GENOMIC DNA]</scope>
    <source>
        <strain evidence="1">Vibrio tapetis CECT4600</strain>
    </source>
</reference>
<dbReference type="KEGG" id="vta:B1435"/>